<name>A0A5Q2Q6X7_9GAMM</name>
<evidence type="ECO:0000313" key="3">
    <source>
        <dbReference type="EMBL" id="QGG80109.1"/>
    </source>
</evidence>
<evidence type="ECO:0000256" key="1">
    <source>
        <dbReference type="SAM" id="MobiDB-lite"/>
    </source>
</evidence>
<dbReference type="Proteomes" id="UP000388235">
    <property type="component" value="Chromosome"/>
</dbReference>
<keyword evidence="4" id="KW-1185">Reference proteome</keyword>
<keyword evidence="2" id="KW-0732">Signal</keyword>
<evidence type="ECO:0000313" key="4">
    <source>
        <dbReference type="Proteomes" id="UP000388235"/>
    </source>
</evidence>
<dbReference type="EMBL" id="CP045871">
    <property type="protein sequence ID" value="QGG80109.1"/>
    <property type="molecule type" value="Genomic_DNA"/>
</dbReference>
<feature type="compositionally biased region" description="Polar residues" evidence="1">
    <location>
        <begin position="25"/>
        <end position="34"/>
    </location>
</feature>
<reference evidence="3 4" key="1">
    <citation type="submission" date="2019-11" db="EMBL/GenBank/DDBJ databases">
        <authorList>
            <person name="Khan S.A."/>
            <person name="Jeon C.O."/>
            <person name="Chun B.H."/>
        </authorList>
    </citation>
    <scope>NUCLEOTIDE SEQUENCE [LARGE SCALE GENOMIC DNA]</scope>
    <source>
        <strain evidence="3 4">IMCC 1097</strain>
    </source>
</reference>
<feature type="signal peptide" evidence="2">
    <location>
        <begin position="1"/>
        <end position="22"/>
    </location>
</feature>
<proteinExistence type="predicted"/>
<sequence length="50" mass="5551">MKHSWLLTVLASLLAITLFMRAVQQSDQQRTPHTQDIIAPSAPIPTPTKP</sequence>
<accession>A0A5Q2Q6X7</accession>
<feature type="chain" id="PRO_5024377231" evidence="2">
    <location>
        <begin position="23"/>
        <end position="50"/>
    </location>
</feature>
<feature type="region of interest" description="Disordered" evidence="1">
    <location>
        <begin position="25"/>
        <end position="50"/>
    </location>
</feature>
<dbReference type="KEGG" id="llp:GH975_05785"/>
<protein>
    <submittedName>
        <fullName evidence="3">Uncharacterized protein</fullName>
    </submittedName>
</protein>
<dbReference type="AlphaFoldDB" id="A0A5Q2Q6X7"/>
<dbReference type="RefSeq" id="WP_153713613.1">
    <property type="nucleotide sequence ID" value="NZ_CP045871.1"/>
</dbReference>
<organism evidence="3 4">
    <name type="scientific">Litorivicinus lipolyticus</name>
    <dbReference type="NCBI Taxonomy" id="418701"/>
    <lineage>
        <taxon>Bacteria</taxon>
        <taxon>Pseudomonadati</taxon>
        <taxon>Pseudomonadota</taxon>
        <taxon>Gammaproteobacteria</taxon>
        <taxon>Oceanospirillales</taxon>
        <taxon>Litorivicinaceae</taxon>
        <taxon>Litorivicinus</taxon>
    </lineage>
</organism>
<gene>
    <name evidence="3" type="ORF">GH975_05785</name>
</gene>
<evidence type="ECO:0000256" key="2">
    <source>
        <dbReference type="SAM" id="SignalP"/>
    </source>
</evidence>